<gene>
    <name evidence="3" type="ORF">R53529_LOCUS660</name>
    <name evidence="2" type="ORF">R53530_LOCUS441</name>
</gene>
<dbReference type="Proteomes" id="UP001154259">
    <property type="component" value="Unassembled WGS sequence"/>
</dbReference>
<keyword evidence="1" id="KW-0732">Signal</keyword>
<reference evidence="2" key="1">
    <citation type="submission" date="2022-10" db="EMBL/GenBank/DDBJ databases">
        <authorList>
            <person name="Botero Cardona J."/>
        </authorList>
    </citation>
    <scope>NUCLEOTIDE SEQUENCE</scope>
    <source>
        <strain evidence="2">LMG 31819</strain>
        <strain evidence="3">R-53529</strain>
    </source>
</reference>
<dbReference type="EMBL" id="CAMXCS010000001">
    <property type="protein sequence ID" value="CAI3933328.1"/>
    <property type="molecule type" value="Genomic_DNA"/>
</dbReference>
<accession>A0A9W4XH25</accession>
<organism evidence="2 4">
    <name type="scientific">Commensalibacter communis</name>
    <dbReference type="NCBI Taxonomy" id="2972786"/>
    <lineage>
        <taxon>Bacteria</taxon>
        <taxon>Pseudomonadati</taxon>
        <taxon>Pseudomonadota</taxon>
        <taxon>Alphaproteobacteria</taxon>
        <taxon>Acetobacterales</taxon>
        <taxon>Acetobacteraceae</taxon>
    </lineage>
</organism>
<evidence type="ECO:0000313" key="5">
    <source>
        <dbReference type="Proteomes" id="UP001154259"/>
    </source>
</evidence>
<name>A0A9W4XH25_9PROT</name>
<evidence type="ECO:0000313" key="3">
    <source>
        <dbReference type="EMBL" id="CAI3933328.1"/>
    </source>
</evidence>
<evidence type="ECO:0000313" key="4">
    <source>
        <dbReference type="Proteomes" id="UP001154255"/>
    </source>
</evidence>
<comment type="caution">
    <text evidence="2">The sequence shown here is derived from an EMBL/GenBank/DDBJ whole genome shotgun (WGS) entry which is preliminary data.</text>
</comment>
<protein>
    <submittedName>
        <fullName evidence="2">Uncharacterized protein</fullName>
    </submittedName>
</protein>
<feature type="chain" id="PRO_5040955797" evidence="1">
    <location>
        <begin position="26"/>
        <end position="130"/>
    </location>
</feature>
<feature type="signal peptide" evidence="1">
    <location>
        <begin position="1"/>
        <end position="25"/>
    </location>
</feature>
<keyword evidence="5" id="KW-1185">Reference proteome</keyword>
<dbReference type="EMBL" id="CAMXCM010000001">
    <property type="protein sequence ID" value="CAI3927660.1"/>
    <property type="molecule type" value="Genomic_DNA"/>
</dbReference>
<dbReference type="Proteomes" id="UP001154255">
    <property type="component" value="Unassembled WGS sequence"/>
</dbReference>
<evidence type="ECO:0000313" key="2">
    <source>
        <dbReference type="EMBL" id="CAI3927660.1"/>
    </source>
</evidence>
<proteinExistence type="predicted"/>
<evidence type="ECO:0000256" key="1">
    <source>
        <dbReference type="SAM" id="SignalP"/>
    </source>
</evidence>
<sequence length="130" mass="14898">MHPFYQILSAFLLLCENAILYPAFAQSDKNTYMTDDKLKFVQDKANDFLKRYNQEYHTSWEALALNPKISIPQCAGAMSAKWGNRFMNGDKITIDVERYVILVTCAKDQSGSSWTVDVPTTRPDRVTVHQ</sequence>
<dbReference type="AlphaFoldDB" id="A0A9W4XH25"/>